<dbReference type="GO" id="GO:0005634">
    <property type="term" value="C:nucleus"/>
    <property type="evidence" value="ECO:0007669"/>
    <property type="project" value="TreeGrafter"/>
</dbReference>
<dbReference type="OrthoDB" id="2195620at2759"/>
<dbReference type="PANTHER" id="PTHR11787:SF4">
    <property type="entry name" value="CHM, RAB ESCORT PROTEIN 1"/>
    <property type="match status" value="1"/>
</dbReference>
<reference evidence="2 3" key="1">
    <citation type="journal article" date="2014" name="MBio">
        <title>The Ordospora colligata genome; evolution of extreme reduction in microsporidia and host-to-parasite horizontal gene transfer.</title>
        <authorList>
            <person name="Pombert J.-F."/>
            <person name="Haag K.L."/>
            <person name="Beidas S."/>
            <person name="Ebert D."/>
            <person name="Keeling P.J."/>
        </authorList>
    </citation>
    <scope>NUCLEOTIDE SEQUENCE [LARGE SCALE GENOMIC DNA]</scope>
    <source>
        <strain evidence="2 3">OC4</strain>
    </source>
</reference>
<comment type="similarity">
    <text evidence="1">Belongs to the Rab GDI family.</text>
</comment>
<dbReference type="GO" id="GO:0016192">
    <property type="term" value="P:vesicle-mediated transport"/>
    <property type="evidence" value="ECO:0007669"/>
    <property type="project" value="TreeGrafter"/>
</dbReference>
<dbReference type="Gene3D" id="3.50.50.60">
    <property type="entry name" value="FAD/NAD(P)-binding domain"/>
    <property type="match status" value="1"/>
</dbReference>
<keyword evidence="3" id="KW-1185">Reference proteome</keyword>
<dbReference type="InterPro" id="IPR036188">
    <property type="entry name" value="FAD/NAD-bd_sf"/>
</dbReference>
<dbReference type="EMBL" id="JOKQ01000012">
    <property type="protein sequence ID" value="KHN68800.1"/>
    <property type="molecule type" value="Genomic_DNA"/>
</dbReference>
<proteinExistence type="inferred from homology"/>
<dbReference type="GO" id="GO:0005968">
    <property type="term" value="C:Rab-protein geranylgeranyltransferase complex"/>
    <property type="evidence" value="ECO:0007669"/>
    <property type="project" value="TreeGrafter"/>
</dbReference>
<name>A0A0B2UIL5_9MICR</name>
<dbReference type="GO" id="GO:0005829">
    <property type="term" value="C:cytosol"/>
    <property type="evidence" value="ECO:0007669"/>
    <property type="project" value="TreeGrafter"/>
</dbReference>
<dbReference type="AlphaFoldDB" id="A0A0B2UIL5"/>
<evidence type="ECO:0000313" key="2">
    <source>
        <dbReference type="EMBL" id="KHN68800.1"/>
    </source>
</evidence>
<dbReference type="GO" id="GO:0005092">
    <property type="term" value="F:GDP-dissociation inhibitor activity"/>
    <property type="evidence" value="ECO:0007669"/>
    <property type="project" value="InterPro"/>
</dbReference>
<dbReference type="STRING" id="1354746.A0A0B2UIL5"/>
<dbReference type="PANTHER" id="PTHR11787">
    <property type="entry name" value="RAB GDP-DISSOCIATION INHIBITOR"/>
    <property type="match status" value="1"/>
</dbReference>
<evidence type="ECO:0000256" key="1">
    <source>
        <dbReference type="ARBA" id="ARBA00005593"/>
    </source>
</evidence>
<dbReference type="VEuPathDB" id="MicrosporidiaDB:M896_120170"/>
<dbReference type="InParanoid" id="A0A0B2UIL5"/>
<dbReference type="GO" id="GO:0007264">
    <property type="term" value="P:small GTPase-mediated signal transduction"/>
    <property type="evidence" value="ECO:0007669"/>
    <property type="project" value="InterPro"/>
</dbReference>
<dbReference type="Proteomes" id="UP000031056">
    <property type="component" value="Unassembled WGS sequence"/>
</dbReference>
<gene>
    <name evidence="2" type="ORF">M896_120170</name>
</gene>
<dbReference type="HOGENOM" id="CLU_765103_0_0_1"/>
<sequence length="381" mass="43682">MKVIPRCMRLELFDVGFEGTTIRDCLRLQKEDNSSKIVFDSNGTYGSTYKGYSKLKLSKYVKNCVLNKGNFESELQLEAFPALIRPTDDIIMHMHEAGMMAFVEFIKISNHFYIDESGKAYRIPYTKTEIADSNILSLEEKHFVGKLFRGHMTFDEFSQSLSERSKAILMNGIAGDNNTAMRMNMYAKNIGMVPFLYPRHGHKEISEMFSRCNSMCGIGYVLDPLLSVTPIDNIGENNIDKVHTDQDLIKESGSNATYIDKTLFEYSYKIHTSYGDVLTKKVVFSDSNMPGCYVRVINTKKHILEKTFFAFARRVHLMNIIALSSETECCSEETYLIYITKNEESVSDDDLRFLGIQDEDIIEDISYETIYSFKPDSFVIE</sequence>
<protein>
    <submittedName>
        <fullName evidence="2">Putative RAB escort protein</fullName>
    </submittedName>
</protein>
<dbReference type="RefSeq" id="XP_014562842.1">
    <property type="nucleotide sequence ID" value="XM_014707356.1"/>
</dbReference>
<dbReference type="InterPro" id="IPR018203">
    <property type="entry name" value="GDP_dissociation_inhibitor"/>
</dbReference>
<accession>A0A0B2UIL5</accession>
<comment type="caution">
    <text evidence="2">The sequence shown here is derived from an EMBL/GenBank/DDBJ whole genome shotgun (WGS) entry which is preliminary data.</text>
</comment>
<dbReference type="GeneID" id="26262534"/>
<evidence type="ECO:0000313" key="3">
    <source>
        <dbReference type="Proteomes" id="UP000031056"/>
    </source>
</evidence>
<organism evidence="2 3">
    <name type="scientific">Ordospora colligata OC4</name>
    <dbReference type="NCBI Taxonomy" id="1354746"/>
    <lineage>
        <taxon>Eukaryota</taxon>
        <taxon>Fungi</taxon>
        <taxon>Fungi incertae sedis</taxon>
        <taxon>Microsporidia</taxon>
        <taxon>Ordosporidae</taxon>
        <taxon>Ordospora</taxon>
    </lineage>
</organism>